<feature type="region of interest" description="Disordered" evidence="1">
    <location>
        <begin position="1"/>
        <end position="30"/>
    </location>
</feature>
<comment type="caution">
    <text evidence="2">The sequence shown here is derived from an EMBL/GenBank/DDBJ whole genome shotgun (WGS) entry which is preliminary data.</text>
</comment>
<gene>
    <name evidence="2" type="ORF">ILUMI_26242</name>
</gene>
<reference evidence="2" key="1">
    <citation type="submission" date="2019-08" db="EMBL/GenBank/DDBJ databases">
        <title>The genome of the North American firefly Photinus pyralis.</title>
        <authorList>
            <consortium name="Photinus pyralis genome working group"/>
            <person name="Fallon T.R."/>
            <person name="Sander Lower S.E."/>
            <person name="Weng J.-K."/>
        </authorList>
    </citation>
    <scope>NUCLEOTIDE SEQUENCE</scope>
    <source>
        <strain evidence="2">TRF0915ILg1</strain>
        <tissue evidence="2">Whole body</tissue>
    </source>
</reference>
<evidence type="ECO:0000313" key="2">
    <source>
        <dbReference type="EMBL" id="KAF2879913.1"/>
    </source>
</evidence>
<protein>
    <submittedName>
        <fullName evidence="2">Uncharacterized protein</fullName>
    </submittedName>
</protein>
<name>A0A8K0FZ42_IGNLU</name>
<proteinExistence type="predicted"/>
<evidence type="ECO:0000313" key="3">
    <source>
        <dbReference type="Proteomes" id="UP000801492"/>
    </source>
</evidence>
<feature type="compositionally biased region" description="Low complexity" evidence="1">
    <location>
        <begin position="158"/>
        <end position="167"/>
    </location>
</feature>
<feature type="compositionally biased region" description="Basic and acidic residues" evidence="1">
    <location>
        <begin position="218"/>
        <end position="229"/>
    </location>
</feature>
<feature type="compositionally biased region" description="Basic and acidic residues" evidence="1">
    <location>
        <begin position="8"/>
        <end position="20"/>
    </location>
</feature>
<dbReference type="AlphaFoldDB" id="A0A8K0FZ42"/>
<keyword evidence="3" id="KW-1185">Reference proteome</keyword>
<evidence type="ECO:0000256" key="1">
    <source>
        <dbReference type="SAM" id="MobiDB-lite"/>
    </source>
</evidence>
<dbReference type="Proteomes" id="UP000801492">
    <property type="component" value="Unassembled WGS sequence"/>
</dbReference>
<accession>A0A8K0FZ42</accession>
<sequence length="340" mass="38245">MSRSQKPNNEDSNKICKDTPGRGLESAIQCNSLTLSNRTEKSNPTTTKSCRSMIATHSDGSIIKNQDQSGLKQKLVNKVKSWSSKDNRGLQSIVESTSSEKPDPNLTNIALDLESLSLATNTSEDNLYKSDLLRAKDSLENLVGPRSNKTVSGDAVPSRSFSHPSSSQDRRISTEGPHSEPSLGGDNVADSTSRVLTWDPWNKLGRKNKKENKRRRLDKSPHHSRDNSRARSPIIKNVDHTGGDEPRSLVSNTENSSPEMPESYEYQPYRQNRKSVDFVNEVLVVYFTGDEVITKSTEPLKKELDQQIRNKEMRRGHVPCTMMGKRQFTSEDYMAAWYKK</sequence>
<feature type="compositionally biased region" description="Polar residues" evidence="1">
    <location>
        <begin position="249"/>
        <end position="258"/>
    </location>
</feature>
<dbReference type="OrthoDB" id="7208835at2759"/>
<dbReference type="EMBL" id="VTPC01091055">
    <property type="protein sequence ID" value="KAF2879913.1"/>
    <property type="molecule type" value="Genomic_DNA"/>
</dbReference>
<feature type="compositionally biased region" description="Basic and acidic residues" evidence="1">
    <location>
        <begin position="237"/>
        <end position="247"/>
    </location>
</feature>
<feature type="compositionally biased region" description="Basic residues" evidence="1">
    <location>
        <begin position="204"/>
        <end position="217"/>
    </location>
</feature>
<feature type="region of interest" description="Disordered" evidence="1">
    <location>
        <begin position="79"/>
        <end position="106"/>
    </location>
</feature>
<feature type="region of interest" description="Disordered" evidence="1">
    <location>
        <begin position="143"/>
        <end position="263"/>
    </location>
</feature>
<organism evidence="2 3">
    <name type="scientific">Ignelater luminosus</name>
    <name type="common">Cucubano</name>
    <name type="synonym">Pyrophorus luminosus</name>
    <dbReference type="NCBI Taxonomy" id="2038154"/>
    <lineage>
        <taxon>Eukaryota</taxon>
        <taxon>Metazoa</taxon>
        <taxon>Ecdysozoa</taxon>
        <taxon>Arthropoda</taxon>
        <taxon>Hexapoda</taxon>
        <taxon>Insecta</taxon>
        <taxon>Pterygota</taxon>
        <taxon>Neoptera</taxon>
        <taxon>Endopterygota</taxon>
        <taxon>Coleoptera</taxon>
        <taxon>Polyphaga</taxon>
        <taxon>Elateriformia</taxon>
        <taxon>Elateroidea</taxon>
        <taxon>Elateridae</taxon>
        <taxon>Agrypninae</taxon>
        <taxon>Pyrophorini</taxon>
        <taxon>Ignelater</taxon>
    </lineage>
</organism>